<evidence type="ECO:0000256" key="5">
    <source>
        <dbReference type="ARBA" id="ARBA00022884"/>
    </source>
</evidence>
<evidence type="ECO:0000256" key="3">
    <source>
        <dbReference type="ARBA" id="ARBA00022679"/>
    </source>
</evidence>
<protein>
    <submittedName>
        <fullName evidence="9">RsmB/NOP family class I SAM-dependent RNA methyltransferase</fullName>
        <ecNumber evidence="9">2.1.1.-</ecNumber>
    </submittedName>
</protein>
<dbReference type="Proteomes" id="UP001597262">
    <property type="component" value="Unassembled WGS sequence"/>
</dbReference>
<dbReference type="PRINTS" id="PR02008">
    <property type="entry name" value="RCMTFAMILY"/>
</dbReference>
<dbReference type="Pfam" id="PF17126">
    <property type="entry name" value="RsmF_methylt_CI"/>
    <property type="match status" value="1"/>
</dbReference>
<dbReference type="InterPro" id="IPR031341">
    <property type="entry name" value="Methyltr_RsmF_N"/>
</dbReference>
<dbReference type="Gene3D" id="2.30.130.60">
    <property type="match status" value="1"/>
</dbReference>
<dbReference type="InterPro" id="IPR027391">
    <property type="entry name" value="Nol1_Nop2_Fmu_2"/>
</dbReference>
<feature type="region of interest" description="Disordered" evidence="7">
    <location>
        <begin position="299"/>
        <end position="338"/>
    </location>
</feature>
<dbReference type="SUPFAM" id="SSF53335">
    <property type="entry name" value="S-adenosyl-L-methionine-dependent methyltransferases"/>
    <property type="match status" value="1"/>
</dbReference>
<dbReference type="InterPro" id="IPR029063">
    <property type="entry name" value="SAM-dependent_MTases_sf"/>
</dbReference>
<dbReference type="Gene3D" id="3.30.70.1170">
    <property type="entry name" value="Sun protein, domain 3"/>
    <property type="match status" value="1"/>
</dbReference>
<dbReference type="InterPro" id="IPR031340">
    <property type="entry name" value="RsmF_methylt_CI"/>
</dbReference>
<keyword evidence="1" id="KW-0963">Cytoplasm</keyword>
<dbReference type="PANTHER" id="PTHR22807:SF30">
    <property type="entry name" value="28S RRNA (CYTOSINE(4447)-C(5))-METHYLTRANSFERASE-RELATED"/>
    <property type="match status" value="1"/>
</dbReference>
<keyword evidence="10" id="KW-1185">Reference proteome</keyword>
<evidence type="ECO:0000259" key="8">
    <source>
        <dbReference type="PROSITE" id="PS51686"/>
    </source>
</evidence>
<dbReference type="PANTHER" id="PTHR22807">
    <property type="entry name" value="NOP2 YEAST -RELATED NOL1/NOP2/FMU SUN DOMAIN-CONTAINING"/>
    <property type="match status" value="1"/>
</dbReference>
<dbReference type="InterPro" id="IPR001678">
    <property type="entry name" value="MeTrfase_RsmB-F_NOP2_dom"/>
</dbReference>
<reference evidence="10" key="1">
    <citation type="journal article" date="2019" name="Int. J. Syst. Evol. Microbiol.">
        <title>The Global Catalogue of Microorganisms (GCM) 10K type strain sequencing project: providing services to taxonomists for standard genome sequencing and annotation.</title>
        <authorList>
            <consortium name="The Broad Institute Genomics Platform"/>
            <consortium name="The Broad Institute Genome Sequencing Center for Infectious Disease"/>
            <person name="Wu L."/>
            <person name="Ma J."/>
        </authorList>
    </citation>
    <scope>NUCLEOTIDE SEQUENCE [LARGE SCALE GENOMIC DNA]</scope>
    <source>
        <strain evidence="10">CCUG 59189</strain>
    </source>
</reference>
<dbReference type="RefSeq" id="WP_379319177.1">
    <property type="nucleotide sequence ID" value="NZ_JBHTLM010000006.1"/>
</dbReference>
<organism evidence="9 10">
    <name type="scientific">Paenibacillus puldeungensis</name>
    <dbReference type="NCBI Taxonomy" id="696536"/>
    <lineage>
        <taxon>Bacteria</taxon>
        <taxon>Bacillati</taxon>
        <taxon>Bacillota</taxon>
        <taxon>Bacilli</taxon>
        <taxon>Bacillales</taxon>
        <taxon>Paenibacillaceae</taxon>
        <taxon>Paenibacillus</taxon>
    </lineage>
</organism>
<dbReference type="CDD" id="cd02440">
    <property type="entry name" value="AdoMet_MTases"/>
    <property type="match status" value="1"/>
</dbReference>
<evidence type="ECO:0000256" key="1">
    <source>
        <dbReference type="ARBA" id="ARBA00022490"/>
    </source>
</evidence>
<feature type="active site" description="Nucleophile" evidence="6">
    <location>
        <position position="238"/>
    </location>
</feature>
<dbReference type="GO" id="GO:0032259">
    <property type="term" value="P:methylation"/>
    <property type="evidence" value="ECO:0007669"/>
    <property type="project" value="UniProtKB-KW"/>
</dbReference>
<comment type="similarity">
    <text evidence="6">Belongs to the class I-like SAM-binding methyltransferase superfamily. RsmB/NOP family.</text>
</comment>
<proteinExistence type="inferred from homology"/>
<evidence type="ECO:0000256" key="2">
    <source>
        <dbReference type="ARBA" id="ARBA00022603"/>
    </source>
</evidence>
<dbReference type="EC" id="2.1.1.-" evidence="9"/>
<feature type="binding site" evidence="6">
    <location>
        <begin position="116"/>
        <end position="122"/>
    </location>
    <ligand>
        <name>S-adenosyl-L-methionine</name>
        <dbReference type="ChEBI" id="CHEBI:59789"/>
    </ligand>
</feature>
<accession>A0ABW3RW69</accession>
<dbReference type="InterPro" id="IPR049560">
    <property type="entry name" value="MeTrfase_RsmB-F_NOP2_cat"/>
</dbReference>
<dbReference type="CDD" id="cd21147">
    <property type="entry name" value="RsmF_methylt_CTD1"/>
    <property type="match status" value="1"/>
</dbReference>
<evidence type="ECO:0000313" key="10">
    <source>
        <dbReference type="Proteomes" id="UP001597262"/>
    </source>
</evidence>
<keyword evidence="4 6" id="KW-0949">S-adenosyl-L-methionine</keyword>
<feature type="compositionally biased region" description="Low complexity" evidence="7">
    <location>
        <begin position="327"/>
        <end position="338"/>
    </location>
</feature>
<feature type="domain" description="SAM-dependent MTase RsmB/NOP-type" evidence="8">
    <location>
        <begin position="26"/>
        <end position="299"/>
    </location>
</feature>
<name>A0ABW3RW69_9BACL</name>
<dbReference type="InterPro" id="IPR023267">
    <property type="entry name" value="RCMT"/>
</dbReference>
<dbReference type="Pfam" id="PF13636">
    <property type="entry name" value="Methyltranf_PUA"/>
    <property type="match status" value="1"/>
</dbReference>
<feature type="binding site" evidence="6">
    <location>
        <position position="185"/>
    </location>
    <ligand>
        <name>S-adenosyl-L-methionine</name>
        <dbReference type="ChEBI" id="CHEBI:59789"/>
    </ligand>
</feature>
<comment type="caution">
    <text evidence="6">Lacks conserved residue(s) required for the propagation of feature annotation.</text>
</comment>
<dbReference type="Pfam" id="PF17125">
    <property type="entry name" value="Methyltr_RsmF_N"/>
    <property type="match status" value="1"/>
</dbReference>
<keyword evidence="3 6" id="KW-0808">Transferase</keyword>
<evidence type="ECO:0000256" key="7">
    <source>
        <dbReference type="SAM" id="MobiDB-lite"/>
    </source>
</evidence>
<evidence type="ECO:0000256" key="6">
    <source>
        <dbReference type="PROSITE-ProRule" id="PRU01023"/>
    </source>
</evidence>
<dbReference type="EMBL" id="JBHTLM010000006">
    <property type="protein sequence ID" value="MFD1176728.1"/>
    <property type="molecule type" value="Genomic_DNA"/>
</dbReference>
<dbReference type="PROSITE" id="PS51686">
    <property type="entry name" value="SAM_MT_RSMB_NOP"/>
    <property type="match status" value="1"/>
</dbReference>
<comment type="caution">
    <text evidence="9">The sequence shown here is derived from an EMBL/GenBank/DDBJ whole genome shotgun (WGS) entry which is preliminary data.</text>
</comment>
<keyword evidence="2 6" id="KW-0489">Methyltransferase</keyword>
<dbReference type="GO" id="GO:0008168">
    <property type="term" value="F:methyltransferase activity"/>
    <property type="evidence" value="ECO:0007669"/>
    <property type="project" value="UniProtKB-KW"/>
</dbReference>
<evidence type="ECO:0000313" key="9">
    <source>
        <dbReference type="EMBL" id="MFD1176728.1"/>
    </source>
</evidence>
<keyword evidence="5 6" id="KW-0694">RNA-binding</keyword>
<sequence>MTQPALPAAYQHAVEAILGHAEGETFLQSYASPRTYGLRINTLKTSLGSPAVQRLTDLFALRPVPWCETGFYYDETTRPGKHPYHIAGLYYIQEPSAMSAVELLNPQPGETVLDLAAAPGGKTTQIAAKMAGQGLLISNEIHPQRARILAENVERLGIQNAIVTQATPPELSARFPLAFDRIMLDAPCSGEGMFRKDPEAITEWSPEAVEQCAARQWDILQDAIAMLKPGGRIAYSTCTFNRRENEETIARLLETYPFLRLIEEKRIWPHLQEGEGHFVALLERDGAADAADKVMLASHGGKGDEVAKPSSHLSPSHRGRGEGGRPGRSSRPAKGNAAGRDTAAAWDAFLAWSAEELPAFRTGDGSPLLFGEALYLLPRSRSLALTPEHLTGLKMPRAGLHLGDYRKGRFEPAHALAMALGAAHAKQTYELSEGSPEVSAFLRGETLNLPASQRGWHLVTIACGSGSFPLGWGKASGGQLKNHLPKGLRQMY</sequence>
<evidence type="ECO:0000256" key="4">
    <source>
        <dbReference type="ARBA" id="ARBA00022691"/>
    </source>
</evidence>
<feature type="binding site" evidence="6">
    <location>
        <position position="140"/>
    </location>
    <ligand>
        <name>S-adenosyl-L-methionine</name>
        <dbReference type="ChEBI" id="CHEBI:59789"/>
    </ligand>
</feature>
<dbReference type="Pfam" id="PF01189">
    <property type="entry name" value="Methyltr_RsmB-F"/>
    <property type="match status" value="1"/>
</dbReference>
<dbReference type="Gene3D" id="3.40.50.150">
    <property type="entry name" value="Vaccinia Virus protein VP39"/>
    <property type="match status" value="1"/>
</dbReference>
<gene>
    <name evidence="9" type="ORF">ACFQ3W_10515</name>
</gene>